<dbReference type="Proteomes" id="UP000190626">
    <property type="component" value="Unassembled WGS sequence"/>
</dbReference>
<dbReference type="Gene3D" id="3.30.457.10">
    <property type="entry name" value="Copper amine oxidase-like, N-terminal domain"/>
    <property type="match status" value="2"/>
</dbReference>
<dbReference type="SUPFAM" id="SSF63825">
    <property type="entry name" value="YWTD domain"/>
    <property type="match status" value="1"/>
</dbReference>
<reference evidence="4" key="1">
    <citation type="submission" date="2016-07" db="EMBL/GenBank/DDBJ databases">
        <authorList>
            <person name="Florea S."/>
            <person name="Webb J.S."/>
            <person name="Jaromczyk J."/>
            <person name="Schardl C.L."/>
        </authorList>
    </citation>
    <scope>NUCLEOTIDE SEQUENCE [LARGE SCALE GENOMIC DNA]</scope>
    <source>
        <strain evidence="4">CY1</strain>
    </source>
</reference>
<comment type="caution">
    <text evidence="3">The sequence shown here is derived from an EMBL/GenBank/DDBJ whole genome shotgun (WGS) entry which is preliminary data.</text>
</comment>
<dbReference type="AlphaFoldDB" id="A0A1V4HHN6"/>
<dbReference type="Pfam" id="PF07833">
    <property type="entry name" value="Cu_amine_oxidN1"/>
    <property type="match status" value="1"/>
</dbReference>
<dbReference type="EMBL" id="MBTG01000020">
    <property type="protein sequence ID" value="OPH54840.1"/>
    <property type="molecule type" value="Genomic_DNA"/>
</dbReference>
<sequence length="526" mass="58734">MFSEKLGKCLLLLLGTSLCLTLQSAYATDQMPATNSVEIKLKLNDPQVSANGQSTTLKVAPTLLNSTTMVPLRFIGESLGADVKWDEITRTITLSTVMKTIHLTLDRPDAIVNGTSVTLDQPATILNETTMVPLRFITENLNQTVVYDNSAHTITITGRKAESTPAEQLKSTASVKKKMDKPTVDNLTTELGQSVFISTPQFVRAINTANISGVVSGKDNNVYMINFNSNRSTLSKYFISVYNQKSGDGRNIQHEVTFNEKFNIEYKDKKNNVQKLMYFDLIPQKLFYDELHEKLYMLASVDALKIDITTVIYEILPEVKMVTYSLDDTMNVESNFFATVDEEHFYYSNTFLNRMYSLYSGETKKTIGLSGNQKQSLVSVVNGGRIYLLDKVNKSVSKLNADGTISEVAKVNIENINGASSRDGYFYIADEKGFYRVDIHGIIEDYVKLDHLFYNHGLFSPQTQTYEQIAPNSVGISNLPGAVNPSDDHEPGALILGINPDFTVDVKGNIIINDNSYHIIRRINVF</sequence>
<dbReference type="OrthoDB" id="2511067at2"/>
<dbReference type="InterPro" id="IPR012854">
    <property type="entry name" value="Cu_amine_oxidase-like_N"/>
</dbReference>
<dbReference type="SUPFAM" id="SSF55383">
    <property type="entry name" value="Copper amine oxidase, domain N"/>
    <property type="match status" value="1"/>
</dbReference>
<keyword evidence="4" id="KW-1185">Reference proteome</keyword>
<evidence type="ECO:0000259" key="2">
    <source>
        <dbReference type="Pfam" id="PF07833"/>
    </source>
</evidence>
<dbReference type="STRING" id="1469647.BC351_30865"/>
<protein>
    <recommendedName>
        <fullName evidence="2">Copper amine oxidase-like N-terminal domain-containing protein</fullName>
    </recommendedName>
</protein>
<keyword evidence="1" id="KW-0732">Signal</keyword>
<dbReference type="RefSeq" id="WP_079414859.1">
    <property type="nucleotide sequence ID" value="NZ_MBTG01000020.1"/>
</dbReference>
<evidence type="ECO:0000256" key="1">
    <source>
        <dbReference type="SAM" id="SignalP"/>
    </source>
</evidence>
<evidence type="ECO:0000313" key="3">
    <source>
        <dbReference type="EMBL" id="OPH54840.1"/>
    </source>
</evidence>
<feature type="signal peptide" evidence="1">
    <location>
        <begin position="1"/>
        <end position="27"/>
    </location>
</feature>
<gene>
    <name evidence="3" type="ORF">BC351_30865</name>
</gene>
<feature type="chain" id="PRO_5012076094" description="Copper amine oxidase-like N-terminal domain-containing protein" evidence="1">
    <location>
        <begin position="28"/>
        <end position="526"/>
    </location>
</feature>
<proteinExistence type="predicted"/>
<dbReference type="InterPro" id="IPR036582">
    <property type="entry name" value="Mao_N_sf"/>
</dbReference>
<accession>A0A1V4HHN6</accession>
<name>A0A1V4HHN6_9BACL</name>
<organism evidence="3 4">
    <name type="scientific">Paenibacillus ferrarius</name>
    <dbReference type="NCBI Taxonomy" id="1469647"/>
    <lineage>
        <taxon>Bacteria</taxon>
        <taxon>Bacillati</taxon>
        <taxon>Bacillota</taxon>
        <taxon>Bacilli</taxon>
        <taxon>Bacillales</taxon>
        <taxon>Paenibacillaceae</taxon>
        <taxon>Paenibacillus</taxon>
    </lineage>
</organism>
<feature type="domain" description="Copper amine oxidase-like N-terminal" evidence="2">
    <location>
        <begin position="51"/>
        <end position="156"/>
    </location>
</feature>
<evidence type="ECO:0000313" key="4">
    <source>
        <dbReference type="Proteomes" id="UP000190626"/>
    </source>
</evidence>